<dbReference type="AlphaFoldDB" id="A0AB38G2M7"/>
<dbReference type="EMBL" id="RBIZ01000004">
    <property type="protein sequence ID" value="RKR54456.1"/>
    <property type="molecule type" value="Genomic_DNA"/>
</dbReference>
<keyword evidence="4" id="KW-0418">Kinase</keyword>
<dbReference type="Proteomes" id="UP000267341">
    <property type="component" value="Unassembled WGS sequence"/>
</dbReference>
<dbReference type="InterPro" id="IPR016032">
    <property type="entry name" value="Sig_transdc_resp-reg_C-effctor"/>
</dbReference>
<name>A0AB38G2M7_9ENTR</name>
<dbReference type="EMBL" id="UAVL01000021">
    <property type="protein sequence ID" value="SQA65495.1"/>
    <property type="molecule type" value="Genomic_DNA"/>
</dbReference>
<evidence type="ECO:0000259" key="2">
    <source>
        <dbReference type="SMART" id="SM00421"/>
    </source>
</evidence>
<dbReference type="RefSeq" id="WP_038255405.1">
    <property type="nucleotide sequence ID" value="NZ_CABKQJ010000015.1"/>
</dbReference>
<dbReference type="GO" id="GO:0003677">
    <property type="term" value="F:DNA binding"/>
    <property type="evidence" value="ECO:0007669"/>
    <property type="project" value="UniProtKB-KW"/>
</dbReference>
<dbReference type="GO" id="GO:0016301">
    <property type="term" value="F:kinase activity"/>
    <property type="evidence" value="ECO:0007669"/>
    <property type="project" value="UniProtKB-KW"/>
</dbReference>
<gene>
    <name evidence="3" type="ORF">C7387_2617</name>
    <name evidence="4" type="ORF">NCTC11967_04526</name>
</gene>
<protein>
    <submittedName>
        <fullName evidence="3">Regulatory LuxR family protein</fullName>
    </submittedName>
    <submittedName>
        <fullName evidence="4">Two component system sensor kinase SsrB</fullName>
    </submittedName>
</protein>
<dbReference type="Proteomes" id="UP000251313">
    <property type="component" value="Unassembled WGS sequence"/>
</dbReference>
<dbReference type="GO" id="GO:0006355">
    <property type="term" value="P:regulation of DNA-templated transcription"/>
    <property type="evidence" value="ECO:0007669"/>
    <property type="project" value="InterPro"/>
</dbReference>
<dbReference type="SUPFAM" id="SSF46894">
    <property type="entry name" value="C-terminal effector domain of the bipartite response regulators"/>
    <property type="match status" value="1"/>
</dbReference>
<evidence type="ECO:0000256" key="1">
    <source>
        <dbReference type="ARBA" id="ARBA00023125"/>
    </source>
</evidence>
<dbReference type="GeneID" id="66904618"/>
<dbReference type="InterPro" id="IPR036388">
    <property type="entry name" value="WH-like_DNA-bd_sf"/>
</dbReference>
<evidence type="ECO:0000313" key="3">
    <source>
        <dbReference type="EMBL" id="RKR54456.1"/>
    </source>
</evidence>
<comment type="caution">
    <text evidence="4">The sequence shown here is derived from an EMBL/GenBank/DDBJ whole genome shotgun (WGS) entry which is preliminary data.</text>
</comment>
<keyword evidence="4" id="KW-0808">Transferase</keyword>
<feature type="domain" description="HTH luxR-type" evidence="2">
    <location>
        <begin position="136"/>
        <end position="193"/>
    </location>
</feature>
<evidence type="ECO:0000313" key="6">
    <source>
        <dbReference type="Proteomes" id="UP000267341"/>
    </source>
</evidence>
<reference evidence="4 5" key="1">
    <citation type="submission" date="2018-06" db="EMBL/GenBank/DDBJ databases">
        <authorList>
            <consortium name="Pathogen Informatics"/>
            <person name="Doyle S."/>
        </authorList>
    </citation>
    <scope>NUCLEOTIDE SEQUENCE [LARGE SCALE GENOMIC DNA]</scope>
    <source>
        <strain evidence="4 5">NCTC11967</strain>
    </source>
</reference>
<keyword evidence="6" id="KW-1185">Reference proteome</keyword>
<keyword evidence="1" id="KW-0238">DNA-binding</keyword>
<dbReference type="Pfam" id="PF00196">
    <property type="entry name" value="GerE"/>
    <property type="match status" value="1"/>
</dbReference>
<organism evidence="4 5">
    <name type="scientific">Yokenella regensburgei</name>
    <dbReference type="NCBI Taxonomy" id="158877"/>
    <lineage>
        <taxon>Bacteria</taxon>
        <taxon>Pseudomonadati</taxon>
        <taxon>Pseudomonadota</taxon>
        <taxon>Gammaproteobacteria</taxon>
        <taxon>Enterobacterales</taxon>
        <taxon>Enterobacteriaceae</taxon>
        <taxon>Yokenella</taxon>
    </lineage>
</organism>
<evidence type="ECO:0000313" key="5">
    <source>
        <dbReference type="Proteomes" id="UP000251313"/>
    </source>
</evidence>
<sequence>MKKIIVWSAMDFMGAGLQSAIADSGLEPIFVSTVVELEFVLDTYPSAPLVISLLDSDYSPTEKILWLNNHVEGVERKQIALLLKRQHETLVPELLSLHHFQVIADDVRLVQLHETLLQLVVNQSLPDYSESVSSERGKLTQMEKSILRLLLQGSDIRHVSQQLAINYKTAQGHKMNAVRKLGFRNSAQLYKNLNGFRSLAC</sequence>
<dbReference type="InterPro" id="IPR000792">
    <property type="entry name" value="Tscrpt_reg_LuxR_C"/>
</dbReference>
<dbReference type="Gene3D" id="1.10.10.10">
    <property type="entry name" value="Winged helix-like DNA-binding domain superfamily/Winged helix DNA-binding domain"/>
    <property type="match status" value="1"/>
</dbReference>
<accession>A0AB38G2M7</accession>
<reference evidence="3 6" key="2">
    <citation type="submission" date="2018-10" db="EMBL/GenBank/DDBJ databases">
        <title>Genomic Encyclopedia of Type Strains, Phase IV (KMG-IV): sequencing the most valuable type-strain genomes for metagenomic binning, comparative biology and taxonomic classification.</title>
        <authorList>
            <person name="Goeker M."/>
        </authorList>
    </citation>
    <scope>NUCLEOTIDE SEQUENCE [LARGE SCALE GENOMIC DNA]</scope>
    <source>
        <strain evidence="3 6">DSM 5079</strain>
    </source>
</reference>
<dbReference type="PRINTS" id="PR00038">
    <property type="entry name" value="HTHLUXR"/>
</dbReference>
<dbReference type="SMART" id="SM00421">
    <property type="entry name" value="HTH_LUXR"/>
    <property type="match status" value="1"/>
</dbReference>
<proteinExistence type="predicted"/>
<evidence type="ECO:0000313" key="4">
    <source>
        <dbReference type="EMBL" id="SQA65495.1"/>
    </source>
</evidence>